<dbReference type="Pfam" id="PF14539">
    <property type="entry name" value="DUF4442"/>
    <property type="match status" value="1"/>
</dbReference>
<reference evidence="1 2" key="1">
    <citation type="submission" date="2018-03" db="EMBL/GenBank/DDBJ databases">
        <title>Genomic Encyclopedia of Type Strains, Phase III (KMG-III): the genomes of soil and plant-associated and newly described type strains.</title>
        <authorList>
            <person name="Whitman W."/>
        </authorList>
    </citation>
    <scope>NUCLEOTIDE SEQUENCE [LARGE SCALE GENOMIC DNA]</scope>
    <source>
        <strain evidence="1 2">CGMCC 4.7104</strain>
    </source>
</reference>
<dbReference type="InterPro" id="IPR027961">
    <property type="entry name" value="DUF4442"/>
</dbReference>
<dbReference type="CDD" id="cd03443">
    <property type="entry name" value="PaaI_thioesterase"/>
    <property type="match status" value="1"/>
</dbReference>
<keyword evidence="2" id="KW-1185">Reference proteome</keyword>
<dbReference type="InterPro" id="IPR029069">
    <property type="entry name" value="HotDog_dom_sf"/>
</dbReference>
<gene>
    <name evidence="1" type="ORF">B0I32_13415</name>
</gene>
<evidence type="ECO:0000313" key="1">
    <source>
        <dbReference type="EMBL" id="PRX51750.1"/>
    </source>
</evidence>
<dbReference type="Proteomes" id="UP000238312">
    <property type="component" value="Unassembled WGS sequence"/>
</dbReference>
<organism evidence="1 2">
    <name type="scientific">Nonomuraea fuscirosea</name>
    <dbReference type="NCBI Taxonomy" id="1291556"/>
    <lineage>
        <taxon>Bacteria</taxon>
        <taxon>Bacillati</taxon>
        <taxon>Actinomycetota</taxon>
        <taxon>Actinomycetes</taxon>
        <taxon>Streptosporangiales</taxon>
        <taxon>Streptosporangiaceae</taxon>
        <taxon>Nonomuraea</taxon>
    </lineage>
</organism>
<evidence type="ECO:0000313" key="2">
    <source>
        <dbReference type="Proteomes" id="UP000238312"/>
    </source>
</evidence>
<dbReference type="Gene3D" id="3.10.129.10">
    <property type="entry name" value="Hotdog Thioesterase"/>
    <property type="match status" value="1"/>
</dbReference>
<dbReference type="RefSeq" id="WP_425438154.1">
    <property type="nucleotide sequence ID" value="NZ_JBFAIB010000035.1"/>
</dbReference>
<name>A0A2T0M4C9_9ACTN</name>
<sequence length="151" mass="16006">MSSDIGDLLLQTVPFARTLGLVFDSVGEGGAICRVPDREDLRNHVGGPHAGVLFTLAESASGAAVLSLFGDQLNRATPLPTTATIAYRKVATGEIRAEARLLAERDEVVGRLDAGERPEFDVAVSLTNEDGVLVADLTVTWTLRPNRPPTA</sequence>
<comment type="caution">
    <text evidence="1">The sequence shown here is derived from an EMBL/GenBank/DDBJ whole genome shotgun (WGS) entry which is preliminary data.</text>
</comment>
<proteinExistence type="predicted"/>
<dbReference type="EMBL" id="PVNG01000034">
    <property type="protein sequence ID" value="PRX51750.1"/>
    <property type="molecule type" value="Genomic_DNA"/>
</dbReference>
<dbReference type="AlphaFoldDB" id="A0A2T0M4C9"/>
<dbReference type="SUPFAM" id="SSF54637">
    <property type="entry name" value="Thioesterase/thiol ester dehydrase-isomerase"/>
    <property type="match status" value="1"/>
</dbReference>
<protein>
    <submittedName>
        <fullName evidence="1">Acyl-coenzyme A thioesterase PaaI-like protein</fullName>
    </submittedName>
</protein>
<accession>A0A2T0M4C9</accession>